<reference evidence="15 16" key="1">
    <citation type="submission" date="2012-06" db="EMBL/GenBank/DDBJ databases">
        <title>The complete chromosome of genome of Turneriella parva DSM 21527.</title>
        <authorList>
            <consortium name="US DOE Joint Genome Institute (JGI-PGF)"/>
            <person name="Lucas S."/>
            <person name="Han J."/>
            <person name="Lapidus A."/>
            <person name="Bruce D."/>
            <person name="Goodwin L."/>
            <person name="Pitluck S."/>
            <person name="Peters L."/>
            <person name="Kyrpides N."/>
            <person name="Mavromatis K."/>
            <person name="Ivanova N."/>
            <person name="Mikhailova N."/>
            <person name="Chertkov O."/>
            <person name="Detter J.C."/>
            <person name="Tapia R."/>
            <person name="Han C."/>
            <person name="Land M."/>
            <person name="Hauser L."/>
            <person name="Markowitz V."/>
            <person name="Cheng J.-F."/>
            <person name="Hugenholtz P."/>
            <person name="Woyke T."/>
            <person name="Wu D."/>
            <person name="Gronow S."/>
            <person name="Wellnitz S."/>
            <person name="Brambilla E."/>
            <person name="Klenk H.-P."/>
            <person name="Eisen J.A."/>
        </authorList>
    </citation>
    <scope>NUCLEOTIDE SEQUENCE [LARGE SCALE GENOMIC DNA]</scope>
    <source>
        <strain evidence="16">ATCC BAA-1111 / DSM 21527 / NCTC 11395 / H</strain>
    </source>
</reference>
<keyword evidence="8 10" id="KW-0131">Cell cycle</keyword>
<feature type="binding site" evidence="10">
    <location>
        <position position="36"/>
    </location>
    <ligand>
        <name>UDP-N-acetyl-alpha-D-muramoyl-L-alanyl-D-glutamate</name>
        <dbReference type="ChEBI" id="CHEBI:83900"/>
    </ligand>
</feature>
<dbReference type="NCBIfam" id="TIGR01085">
    <property type="entry name" value="murE"/>
    <property type="match status" value="1"/>
</dbReference>
<dbReference type="GO" id="GO:0008360">
    <property type="term" value="P:regulation of cell shape"/>
    <property type="evidence" value="ECO:0007669"/>
    <property type="project" value="UniProtKB-KW"/>
</dbReference>
<dbReference type="Gene3D" id="3.40.1390.10">
    <property type="entry name" value="MurE/MurF, N-terminal domain"/>
    <property type="match status" value="1"/>
</dbReference>
<gene>
    <name evidence="10" type="primary">murE</name>
    <name evidence="15" type="ordered locus">Turpa_0968</name>
</gene>
<comment type="caution">
    <text evidence="10">Lacks conserved residue(s) required for the propagation of feature annotation.</text>
</comment>
<feature type="binding site" evidence="10">
    <location>
        <position position="407"/>
    </location>
    <ligand>
        <name>meso-2,6-diaminopimelate</name>
        <dbReference type="ChEBI" id="CHEBI:57791"/>
    </ligand>
</feature>
<keyword evidence="7 10" id="KW-0573">Peptidoglycan synthesis</keyword>
<keyword evidence="16" id="KW-1185">Reference proteome</keyword>
<dbReference type="PATRIC" id="fig|869212.3.peg.944"/>
<dbReference type="GO" id="GO:0000287">
    <property type="term" value="F:magnesium ion binding"/>
    <property type="evidence" value="ECO:0007669"/>
    <property type="project" value="UniProtKB-UniRule"/>
</dbReference>
<evidence type="ECO:0000256" key="2">
    <source>
        <dbReference type="ARBA" id="ARBA00022598"/>
    </source>
</evidence>
<dbReference type="Pfam" id="PF01225">
    <property type="entry name" value="Mur_ligase"/>
    <property type="match status" value="1"/>
</dbReference>
<dbReference type="InterPro" id="IPR036565">
    <property type="entry name" value="Mur-like_cat_sf"/>
</dbReference>
<dbReference type="Gene3D" id="3.90.190.20">
    <property type="entry name" value="Mur ligase, C-terminal domain"/>
    <property type="match status" value="1"/>
</dbReference>
<feature type="binding site" evidence="10">
    <location>
        <position position="199"/>
    </location>
    <ligand>
        <name>UDP-N-acetyl-alpha-D-muramoyl-L-alanyl-D-glutamate</name>
        <dbReference type="ChEBI" id="CHEBI:83900"/>
    </ligand>
</feature>
<sequence>MKAVATDFTRPIWESLGWEAFGVEDRVEIKSVTQDSREVKKGSAFFAYDGSKVSGKDFIWEAFDKQAAAVFIDREYKDEIFRDARYNLHLPIFFTPDFLRAAGRTISFFFGEPTRYMACVGVTGTNGKTTIAHSLYQALNQLGKTSMYIGTLGMEVSRHKTVTGMTTPDTVTLQSMLHQGQKQKALYACLETSSHGLAQGRLEGINFQIGIFTNLTQDHLDYHRNMESYYRAKRRLFEYMLFSSRKQPESAKGAVICIDDDYGRRLYLWLKSQTPSFPVISLSLRDKTADAYITDVEATFDGYSCVLVFAQKSYFIKTRLLGRFNLMNLSSAFLALLCLGFGTEEALAAIQQVEPVPGRFEVLRGKEQRAVIIDYAHSPDALAKVLETAQELTPARVIGLFGCGGDRDKDKRPQMAEVASLHSDLCILTNDNPRSEDPKNIIEDMRKGLKTARYLVISDREKAIRAGLQILGPRQVLVIAGKGHEDYQIIGNKTLHFSDRDTALKLMGSLKIR</sequence>
<feature type="binding site" evidence="10">
    <location>
        <position position="481"/>
    </location>
    <ligand>
        <name>meso-2,6-diaminopimelate</name>
        <dbReference type="ChEBI" id="CHEBI:57791"/>
    </ligand>
</feature>
<dbReference type="InterPro" id="IPR013221">
    <property type="entry name" value="Mur_ligase_cen"/>
</dbReference>
<evidence type="ECO:0000259" key="12">
    <source>
        <dbReference type="Pfam" id="PF01225"/>
    </source>
</evidence>
<comment type="catalytic activity">
    <reaction evidence="10">
        <text>UDP-N-acetyl-alpha-D-muramoyl-L-alanyl-D-glutamate + meso-2,6-diaminopimelate + ATP = UDP-N-acetyl-alpha-D-muramoyl-L-alanyl-gamma-D-glutamyl-meso-2,6-diaminopimelate + ADP + phosphate + H(+)</text>
        <dbReference type="Rhea" id="RHEA:23676"/>
        <dbReference type="ChEBI" id="CHEBI:15378"/>
        <dbReference type="ChEBI" id="CHEBI:30616"/>
        <dbReference type="ChEBI" id="CHEBI:43474"/>
        <dbReference type="ChEBI" id="CHEBI:57791"/>
        <dbReference type="ChEBI" id="CHEBI:83900"/>
        <dbReference type="ChEBI" id="CHEBI:83905"/>
        <dbReference type="ChEBI" id="CHEBI:456216"/>
        <dbReference type="EC" id="6.3.2.13"/>
    </reaction>
</comment>
<comment type="PTM">
    <text evidence="10">Carboxylation is probably crucial for Mg(2+) binding and, consequently, for the gamma-phosphate positioning of ATP.</text>
</comment>
<dbReference type="HAMAP" id="MF_00208">
    <property type="entry name" value="MurE"/>
    <property type="match status" value="1"/>
</dbReference>
<dbReference type="NCBIfam" id="NF001126">
    <property type="entry name" value="PRK00139.1-4"/>
    <property type="match status" value="1"/>
</dbReference>
<comment type="function">
    <text evidence="10">Catalyzes the addition of meso-diaminopimelic acid to the nucleotide precursor UDP-N-acetylmuramoyl-L-alanyl-D-glutamate (UMAG) in the biosynthesis of bacterial cell-wall peptidoglycan.</text>
</comment>
<feature type="short sequence motif" description="Meso-diaminopimelate recognition motif" evidence="10">
    <location>
        <begin position="431"/>
        <end position="434"/>
    </location>
</feature>
<evidence type="ECO:0000256" key="8">
    <source>
        <dbReference type="ARBA" id="ARBA00023306"/>
    </source>
</evidence>
<feature type="domain" description="Mur ligase C-terminal" evidence="13">
    <location>
        <begin position="358"/>
        <end position="483"/>
    </location>
</feature>
<dbReference type="InterPro" id="IPR004101">
    <property type="entry name" value="Mur_ligase_C"/>
</dbReference>
<evidence type="ECO:0000256" key="5">
    <source>
        <dbReference type="ARBA" id="ARBA00022840"/>
    </source>
</evidence>
<dbReference type="STRING" id="869212.Turpa_0968"/>
<feature type="binding site" evidence="10">
    <location>
        <begin position="166"/>
        <end position="167"/>
    </location>
    <ligand>
        <name>UDP-N-acetyl-alpha-D-muramoyl-L-alanyl-D-glutamate</name>
        <dbReference type="ChEBI" id="CHEBI:83900"/>
    </ligand>
</feature>
<dbReference type="GO" id="GO:0005524">
    <property type="term" value="F:ATP binding"/>
    <property type="evidence" value="ECO:0007669"/>
    <property type="project" value="UniProtKB-UniRule"/>
</dbReference>
<dbReference type="HOGENOM" id="CLU_022291_4_1_12"/>
<dbReference type="InterPro" id="IPR035911">
    <property type="entry name" value="MurE/MurF_N"/>
</dbReference>
<feature type="binding site" evidence="10">
    <location>
        <begin position="124"/>
        <end position="130"/>
    </location>
    <ligand>
        <name>ATP</name>
        <dbReference type="ChEBI" id="CHEBI:30616"/>
    </ligand>
</feature>
<evidence type="ECO:0000256" key="9">
    <source>
        <dbReference type="ARBA" id="ARBA00023316"/>
    </source>
</evidence>
<dbReference type="GO" id="GO:0005737">
    <property type="term" value="C:cytoplasm"/>
    <property type="evidence" value="ECO:0007669"/>
    <property type="project" value="UniProtKB-SubCell"/>
</dbReference>
<feature type="domain" description="Mur ligase central" evidence="14">
    <location>
        <begin position="122"/>
        <end position="335"/>
    </location>
</feature>
<evidence type="ECO:0000256" key="7">
    <source>
        <dbReference type="ARBA" id="ARBA00022984"/>
    </source>
</evidence>
<accession>I4B2W0</accession>
<evidence type="ECO:0000313" key="16">
    <source>
        <dbReference type="Proteomes" id="UP000006048"/>
    </source>
</evidence>
<evidence type="ECO:0000259" key="13">
    <source>
        <dbReference type="Pfam" id="PF02875"/>
    </source>
</evidence>
<dbReference type="GO" id="GO:0051301">
    <property type="term" value="P:cell division"/>
    <property type="evidence" value="ECO:0007669"/>
    <property type="project" value="UniProtKB-KW"/>
</dbReference>
<feature type="binding site" evidence="10">
    <location>
        <position position="485"/>
    </location>
    <ligand>
        <name>meso-2,6-diaminopimelate</name>
        <dbReference type="ChEBI" id="CHEBI:57791"/>
    </ligand>
</feature>
<dbReference type="InterPro" id="IPR005761">
    <property type="entry name" value="UDP-N-AcMur-Glu-dNH2Pim_ligase"/>
</dbReference>
<feature type="modified residue" description="N6-carboxylysine" evidence="10">
    <location>
        <position position="233"/>
    </location>
</feature>
<dbReference type="GO" id="GO:0009252">
    <property type="term" value="P:peptidoglycan biosynthetic process"/>
    <property type="evidence" value="ECO:0007669"/>
    <property type="project" value="UniProtKB-UniRule"/>
</dbReference>
<keyword evidence="2 10" id="KW-0436">Ligase</keyword>
<dbReference type="Proteomes" id="UP000006048">
    <property type="component" value="Chromosome"/>
</dbReference>
<comment type="cofactor">
    <cofactor evidence="10">
        <name>Mg(2+)</name>
        <dbReference type="ChEBI" id="CHEBI:18420"/>
    </cofactor>
</comment>
<feature type="binding site" evidence="10">
    <location>
        <position position="201"/>
    </location>
    <ligand>
        <name>UDP-N-acetyl-alpha-D-muramoyl-L-alanyl-D-glutamate</name>
        <dbReference type="ChEBI" id="CHEBI:83900"/>
    </ligand>
</feature>
<evidence type="ECO:0000256" key="6">
    <source>
        <dbReference type="ARBA" id="ARBA00022960"/>
    </source>
</evidence>
<organism evidence="15 16">
    <name type="scientific">Turneriella parva (strain ATCC BAA-1111 / DSM 21527 / NCTC 11395 / H)</name>
    <name type="common">Leptospira parva</name>
    <dbReference type="NCBI Taxonomy" id="869212"/>
    <lineage>
        <taxon>Bacteria</taxon>
        <taxon>Pseudomonadati</taxon>
        <taxon>Spirochaetota</taxon>
        <taxon>Spirochaetia</taxon>
        <taxon>Leptospirales</taxon>
        <taxon>Leptospiraceae</taxon>
        <taxon>Turneriella</taxon>
    </lineage>
</organism>
<dbReference type="OrthoDB" id="9800958at2"/>
<dbReference type="SUPFAM" id="SSF53244">
    <property type="entry name" value="MurD-like peptide ligases, peptide-binding domain"/>
    <property type="match status" value="1"/>
</dbReference>
<comment type="pathway">
    <text evidence="10 11">Cell wall biogenesis; peptidoglycan biosynthesis.</text>
</comment>
<evidence type="ECO:0000259" key="14">
    <source>
        <dbReference type="Pfam" id="PF08245"/>
    </source>
</evidence>
<keyword evidence="10" id="KW-0460">Magnesium</keyword>
<keyword evidence="4 10" id="KW-0547">Nucleotide-binding</keyword>
<dbReference type="Gene3D" id="3.40.1190.10">
    <property type="entry name" value="Mur-like, catalytic domain"/>
    <property type="match status" value="1"/>
</dbReference>
<evidence type="ECO:0000256" key="3">
    <source>
        <dbReference type="ARBA" id="ARBA00022618"/>
    </source>
</evidence>
<dbReference type="KEGG" id="tpx:Turpa_0968"/>
<keyword evidence="6 10" id="KW-0133">Cell shape</keyword>
<dbReference type="Pfam" id="PF02875">
    <property type="entry name" value="Mur_ligase_C"/>
    <property type="match status" value="1"/>
</dbReference>
<dbReference type="PANTHER" id="PTHR23135:SF4">
    <property type="entry name" value="UDP-N-ACETYLMURAMOYL-L-ALANYL-D-GLUTAMATE--2,6-DIAMINOPIMELATE LIGASE MURE HOMOLOG, CHLOROPLASTIC"/>
    <property type="match status" value="1"/>
</dbReference>
<dbReference type="EMBL" id="CP002959">
    <property type="protein sequence ID" value="AFM11617.1"/>
    <property type="molecule type" value="Genomic_DNA"/>
</dbReference>
<dbReference type="GO" id="GO:0008765">
    <property type="term" value="F:UDP-N-acetylmuramoylalanyl-D-glutamate-2,6-diaminopimelate ligase activity"/>
    <property type="evidence" value="ECO:0007669"/>
    <property type="project" value="UniProtKB-UniRule"/>
</dbReference>
<dbReference type="InterPro" id="IPR000713">
    <property type="entry name" value="Mur_ligase_N"/>
</dbReference>
<dbReference type="PANTHER" id="PTHR23135">
    <property type="entry name" value="MUR LIGASE FAMILY MEMBER"/>
    <property type="match status" value="1"/>
</dbReference>
<evidence type="ECO:0000256" key="11">
    <source>
        <dbReference type="RuleBase" id="RU004135"/>
    </source>
</evidence>
<feature type="binding site" evidence="10">
    <location>
        <begin position="431"/>
        <end position="434"/>
    </location>
    <ligand>
        <name>meso-2,6-diaminopimelate</name>
        <dbReference type="ChEBI" id="CHEBI:57791"/>
    </ligand>
</feature>
<evidence type="ECO:0000256" key="1">
    <source>
        <dbReference type="ARBA" id="ARBA00005898"/>
    </source>
</evidence>
<dbReference type="SUPFAM" id="SSF63418">
    <property type="entry name" value="MurE/MurF N-terminal domain"/>
    <property type="match status" value="1"/>
</dbReference>
<dbReference type="EC" id="6.3.2.13" evidence="10"/>
<feature type="domain" description="Mur ligase N-terminal catalytic" evidence="12">
    <location>
        <begin position="28"/>
        <end position="76"/>
    </location>
</feature>
<dbReference type="GO" id="GO:0071555">
    <property type="term" value="P:cell wall organization"/>
    <property type="evidence" value="ECO:0007669"/>
    <property type="project" value="UniProtKB-KW"/>
</dbReference>
<evidence type="ECO:0000256" key="10">
    <source>
        <dbReference type="HAMAP-Rule" id="MF_00208"/>
    </source>
</evidence>
<name>I4B2W0_TURPD</name>
<dbReference type="SUPFAM" id="SSF53623">
    <property type="entry name" value="MurD-like peptide ligases, catalytic domain"/>
    <property type="match status" value="1"/>
</dbReference>
<keyword evidence="5 10" id="KW-0067">ATP-binding</keyword>
<dbReference type="RefSeq" id="WP_014802135.1">
    <property type="nucleotide sequence ID" value="NC_018020.1"/>
</dbReference>
<keyword evidence="3 10" id="KW-0132">Cell division</keyword>
<proteinExistence type="inferred from homology"/>
<feature type="binding site" evidence="10">
    <location>
        <position position="193"/>
    </location>
    <ligand>
        <name>UDP-N-acetyl-alpha-D-muramoyl-L-alanyl-D-glutamate</name>
        <dbReference type="ChEBI" id="CHEBI:83900"/>
    </ligand>
</feature>
<comment type="similarity">
    <text evidence="1 10">Belongs to the MurCDEF family. MurE subfamily.</text>
</comment>
<dbReference type="AlphaFoldDB" id="I4B2W0"/>
<keyword evidence="10" id="KW-0963">Cytoplasm</keyword>
<evidence type="ECO:0000313" key="15">
    <source>
        <dbReference type="EMBL" id="AFM11617.1"/>
    </source>
</evidence>
<dbReference type="InterPro" id="IPR036615">
    <property type="entry name" value="Mur_ligase_C_dom_sf"/>
</dbReference>
<comment type="subcellular location">
    <subcellularLocation>
        <location evidence="10 11">Cytoplasm</location>
    </subcellularLocation>
</comment>
<protein>
    <recommendedName>
        <fullName evidence="10">UDP-N-acetylmuramoyl-L-alanyl-D-glutamate--2,6-diaminopimelate ligase</fullName>
        <ecNumber evidence="10">6.3.2.13</ecNumber>
    </recommendedName>
    <alternativeName>
        <fullName evidence="10">Meso-A2pm-adding enzyme</fullName>
    </alternativeName>
    <alternativeName>
        <fullName evidence="10">Meso-diaminopimelate-adding enzyme</fullName>
    </alternativeName>
    <alternativeName>
        <fullName evidence="10">UDP-MurNAc-L-Ala-D-Glu:meso-diaminopimelate ligase</fullName>
    </alternativeName>
    <alternativeName>
        <fullName evidence="10">UDP-MurNAc-tripeptide synthetase</fullName>
    </alternativeName>
    <alternativeName>
        <fullName evidence="10">UDP-N-acetylmuramyl-tripeptide synthetase</fullName>
    </alternativeName>
</protein>
<dbReference type="UniPathway" id="UPA00219"/>
<dbReference type="Pfam" id="PF08245">
    <property type="entry name" value="Mur_ligase_M"/>
    <property type="match status" value="1"/>
</dbReference>
<keyword evidence="9 10" id="KW-0961">Cell wall biogenesis/degradation</keyword>
<evidence type="ECO:0000256" key="4">
    <source>
        <dbReference type="ARBA" id="ARBA00022741"/>
    </source>
</evidence>